<dbReference type="Gene3D" id="3.40.50.620">
    <property type="entry name" value="HUPs"/>
    <property type="match status" value="2"/>
</dbReference>
<evidence type="ECO:0000259" key="12">
    <source>
        <dbReference type="Pfam" id="PF00133"/>
    </source>
</evidence>
<evidence type="ECO:0000259" key="13">
    <source>
        <dbReference type="Pfam" id="PF08264"/>
    </source>
</evidence>
<dbReference type="EMBL" id="BAABUK010000012">
    <property type="protein sequence ID" value="GAA5812247.1"/>
    <property type="molecule type" value="Genomic_DNA"/>
</dbReference>
<sequence length="1073" mass="124019">MSLADLSAQYNFPKEEEKILEFWREIDAFKTSLELNKDKPAFNFYDGPPFATGLPHYGHMLAGTIKDIVTRYAHNTGHSVERRFGWDTHGLPVEYEIDKKLGITGKQDVMDMGIEKYNAECRAIVMRYSGEWRKTVERMARWIDFDNDYKTLNPTFMESVWWVFKQLFEKGQVYRGQRVMPYSTGCTTPLSNFESSQNYKDVNDPAIVVGFPLVSDPTTQILTWTTTPWTLPSNMGVTVHPDFEYIKIRDELTGNNYILMEKRLTILYKDPKKAKFAVLEKYMGKDMLNWELVPMFDFFAEEFKGKAFKVMVDTYVTDDSGTGIVQNAPAFGEDDYRVCLAHGAITTDGHLPCPIDGSGKFTDEVPDYKGMYVKDADKVIQKDIKAKGRMIVQSQFMHSYPFCWRSDTPLIYKAVPAWFVRVTNIVDKLLACNDEMRWVPSFIQEKRFRNWIANARDWNVSRNRYWGTPMPIWVSDDYEEVVCIGSIAELEELSGVSPITDLHRESIDHITIPSKQGKGTLRRIEEVFDCWFESGSMPYAQQHYPFENKEKVESTFPADFISEGIDQTRGWFYTLLVLSTHLFGKPPSKNVIVSGLVLAADGKKMSKSLKNYPDPTLVIDKFGSDALRLYLINSPVVRAETLKFKEEGVKDVISKVFLPWYNAYKFFLTQTAVLKKDFSYDFQYNPHMQKSDSVMDRWILASCQSLIKFVREEMSNYRLYTVVPRLLNMIDILTNWYVRFNRKRLKGENGLDEAKLAMNTLYEVLTTLCGIMAPFTPFLVENMYQNLKGFAPKNPNIVDDRSIHFLEFPTVREEYFDPEIERAVARMQSVIELGRTVRERKNISLKTPLKELVIIHSDPQYQADVKALETYITEELNVRHIIITDNEEKYGVKYKAEADWKVLGQKLKKDAMKVKKGLPELTSDQIKEFVVTKELIVSGIRVTDEDLNVVRYFDTSADALYEANSDRESLILMDVKLYPELEEEGVAREIVNRVQRLRKKANLLPTDDINMYYRFTADLSSELEKIIKNQEATLVKVIKKPLLDISKMSASEAVIVEEEQEVNGAKFDLVFAK</sequence>
<dbReference type="HAMAP" id="MF_02003">
    <property type="entry name" value="Ile_tRNA_synth_type2"/>
    <property type="match status" value="1"/>
</dbReference>
<dbReference type="PANTHER" id="PTHR42780">
    <property type="entry name" value="SOLEUCYL-TRNA SYNTHETASE"/>
    <property type="match status" value="1"/>
</dbReference>
<dbReference type="Pfam" id="PF19302">
    <property type="entry name" value="DUF5915"/>
    <property type="match status" value="1"/>
</dbReference>
<reference evidence="14 15" key="1">
    <citation type="submission" date="2024-04" db="EMBL/GenBank/DDBJ databases">
        <title>genome sequences of Mucor flavus KT1a and Helicostylum pulchrum KT1b strains isolated from the surface of a dry-aged beef.</title>
        <authorList>
            <person name="Toyotome T."/>
            <person name="Hosono M."/>
            <person name="Torimaru M."/>
            <person name="Fukuda K."/>
            <person name="Mikami N."/>
        </authorList>
    </citation>
    <scope>NUCLEOTIDE SEQUENCE [LARGE SCALE GENOMIC DNA]</scope>
    <source>
        <strain evidence="14 15">KT1a</strain>
    </source>
</reference>
<dbReference type="EC" id="6.1.1.5" evidence="3"/>
<dbReference type="Pfam" id="PF08264">
    <property type="entry name" value="Anticodon_1"/>
    <property type="match status" value="1"/>
</dbReference>
<dbReference type="PRINTS" id="PR00984">
    <property type="entry name" value="TRNASYNTHILE"/>
</dbReference>
<dbReference type="InterPro" id="IPR014729">
    <property type="entry name" value="Rossmann-like_a/b/a_fold"/>
</dbReference>
<comment type="catalytic activity">
    <reaction evidence="10">
        <text>tRNA(Ile) + L-isoleucine + ATP = L-isoleucyl-tRNA(Ile) + AMP + diphosphate</text>
        <dbReference type="Rhea" id="RHEA:11060"/>
        <dbReference type="Rhea" id="RHEA-COMP:9666"/>
        <dbReference type="Rhea" id="RHEA-COMP:9695"/>
        <dbReference type="ChEBI" id="CHEBI:30616"/>
        <dbReference type="ChEBI" id="CHEBI:33019"/>
        <dbReference type="ChEBI" id="CHEBI:58045"/>
        <dbReference type="ChEBI" id="CHEBI:78442"/>
        <dbReference type="ChEBI" id="CHEBI:78528"/>
        <dbReference type="ChEBI" id="CHEBI:456215"/>
        <dbReference type="EC" id="6.1.1.5"/>
    </reaction>
</comment>
<evidence type="ECO:0000256" key="6">
    <source>
        <dbReference type="ARBA" id="ARBA00022840"/>
    </source>
</evidence>
<dbReference type="InterPro" id="IPR002301">
    <property type="entry name" value="Ile-tRNA-ligase"/>
</dbReference>
<feature type="domain" description="Aminoacyl-tRNA synthetase class Ia" evidence="12">
    <location>
        <begin position="18"/>
        <end position="642"/>
    </location>
</feature>
<dbReference type="Gene3D" id="3.90.740.10">
    <property type="entry name" value="Valyl/Leucyl/Isoleucyl-tRNA synthetase, editing domain"/>
    <property type="match status" value="1"/>
</dbReference>
<organism evidence="14 15">
    <name type="scientific">Mucor flavus</name>
    <dbReference type="NCBI Taxonomy" id="439312"/>
    <lineage>
        <taxon>Eukaryota</taxon>
        <taxon>Fungi</taxon>
        <taxon>Fungi incertae sedis</taxon>
        <taxon>Mucoromycota</taxon>
        <taxon>Mucoromycotina</taxon>
        <taxon>Mucoromycetes</taxon>
        <taxon>Mucorales</taxon>
        <taxon>Mucorineae</taxon>
        <taxon>Mucoraceae</taxon>
        <taxon>Mucor</taxon>
    </lineage>
</organism>
<dbReference type="SUPFAM" id="SSF52374">
    <property type="entry name" value="Nucleotidylyl transferase"/>
    <property type="match status" value="1"/>
</dbReference>
<feature type="domain" description="Methionyl/Valyl/Leucyl/Isoleucyl-tRNA synthetase anticodon-binding" evidence="13">
    <location>
        <begin position="696"/>
        <end position="851"/>
    </location>
</feature>
<dbReference type="InterPro" id="IPR009008">
    <property type="entry name" value="Val/Leu/Ile-tRNA-synth_edit"/>
</dbReference>
<comment type="caution">
    <text evidence="14">The sequence shown here is derived from an EMBL/GenBank/DDBJ whole genome shotgun (WGS) entry which is preliminary data.</text>
</comment>
<evidence type="ECO:0000256" key="5">
    <source>
        <dbReference type="ARBA" id="ARBA00022741"/>
    </source>
</evidence>
<evidence type="ECO:0000256" key="8">
    <source>
        <dbReference type="ARBA" id="ARBA00023146"/>
    </source>
</evidence>
<dbReference type="CDD" id="cd00818">
    <property type="entry name" value="IleRS_core"/>
    <property type="match status" value="1"/>
</dbReference>
<dbReference type="NCBIfam" id="TIGR00392">
    <property type="entry name" value="ileS"/>
    <property type="match status" value="1"/>
</dbReference>
<dbReference type="InterPro" id="IPR001412">
    <property type="entry name" value="aa-tRNA-synth_I_CS"/>
</dbReference>
<dbReference type="InterPro" id="IPR013155">
    <property type="entry name" value="M/V/L/I-tRNA-synth_anticd-bd"/>
</dbReference>
<comment type="subcellular location">
    <subcellularLocation>
        <location evidence="1">Cytoplasm</location>
    </subcellularLocation>
</comment>
<dbReference type="GO" id="GO:0016874">
    <property type="term" value="F:ligase activity"/>
    <property type="evidence" value="ECO:0007669"/>
    <property type="project" value="UniProtKB-KW"/>
</dbReference>
<evidence type="ECO:0000256" key="4">
    <source>
        <dbReference type="ARBA" id="ARBA00022598"/>
    </source>
</evidence>
<dbReference type="PANTHER" id="PTHR42780:SF1">
    <property type="entry name" value="ISOLEUCINE--TRNA LIGASE, CYTOPLASMIC"/>
    <property type="match status" value="1"/>
</dbReference>
<dbReference type="SUPFAM" id="SSF50677">
    <property type="entry name" value="ValRS/IleRS/LeuRS editing domain"/>
    <property type="match status" value="1"/>
</dbReference>
<evidence type="ECO:0000313" key="15">
    <source>
        <dbReference type="Proteomes" id="UP001473302"/>
    </source>
</evidence>
<evidence type="ECO:0000256" key="11">
    <source>
        <dbReference type="RuleBase" id="RU363035"/>
    </source>
</evidence>
<dbReference type="InterPro" id="IPR023586">
    <property type="entry name" value="Ile-tRNA-ligase_type2"/>
</dbReference>
<evidence type="ECO:0000256" key="1">
    <source>
        <dbReference type="ARBA" id="ARBA00004496"/>
    </source>
</evidence>
<dbReference type="InterPro" id="IPR009080">
    <property type="entry name" value="tRNAsynth_Ia_anticodon-bd"/>
</dbReference>
<keyword evidence="8 11" id="KW-0030">Aminoacyl-tRNA synthetase</keyword>
<name>A0ABP9YZG1_9FUNG</name>
<keyword evidence="4 11" id="KW-0436">Ligase</keyword>
<evidence type="ECO:0000256" key="7">
    <source>
        <dbReference type="ARBA" id="ARBA00022917"/>
    </source>
</evidence>
<dbReference type="PROSITE" id="PS00178">
    <property type="entry name" value="AA_TRNA_LIGASE_I"/>
    <property type="match status" value="1"/>
</dbReference>
<protein>
    <recommendedName>
        <fullName evidence="3">isoleucine--tRNA ligase</fullName>
        <ecNumber evidence="3">6.1.1.5</ecNumber>
    </recommendedName>
    <alternativeName>
        <fullName evidence="9">Isoleucyl-tRNA synthetase</fullName>
    </alternativeName>
</protein>
<dbReference type="Pfam" id="PF00133">
    <property type="entry name" value="tRNA-synt_1"/>
    <property type="match status" value="1"/>
</dbReference>
<accession>A0ABP9YZG1</accession>
<keyword evidence="5 11" id="KW-0547">Nucleotide-binding</keyword>
<dbReference type="InterPro" id="IPR033709">
    <property type="entry name" value="Anticodon_Ile_ABEc"/>
</dbReference>
<keyword evidence="7 11" id="KW-0648">Protein biosynthesis</keyword>
<dbReference type="Proteomes" id="UP001473302">
    <property type="component" value="Unassembled WGS sequence"/>
</dbReference>
<proteinExistence type="inferred from homology"/>
<gene>
    <name evidence="14" type="primary">ILS1</name>
    <name evidence="14" type="ORF">MFLAVUS_005697</name>
</gene>
<keyword evidence="15" id="KW-1185">Reference proteome</keyword>
<dbReference type="SUPFAM" id="SSF47323">
    <property type="entry name" value="Anticodon-binding domain of a subclass of class I aminoacyl-tRNA synthetases"/>
    <property type="match status" value="1"/>
</dbReference>
<evidence type="ECO:0000256" key="2">
    <source>
        <dbReference type="ARBA" id="ARBA00005594"/>
    </source>
</evidence>
<dbReference type="Gene3D" id="1.10.730.10">
    <property type="entry name" value="Isoleucyl-tRNA Synthetase, Domain 1"/>
    <property type="match status" value="1"/>
</dbReference>
<evidence type="ECO:0000256" key="10">
    <source>
        <dbReference type="ARBA" id="ARBA00048359"/>
    </source>
</evidence>
<evidence type="ECO:0000256" key="3">
    <source>
        <dbReference type="ARBA" id="ARBA00013165"/>
    </source>
</evidence>
<comment type="similarity">
    <text evidence="2 11">Belongs to the class-I aminoacyl-tRNA synthetase family.</text>
</comment>
<keyword evidence="6 11" id="KW-0067">ATP-binding</keyword>
<dbReference type="CDD" id="cd07961">
    <property type="entry name" value="Anticodon_Ia_Ile_ABEc"/>
    <property type="match status" value="1"/>
</dbReference>
<dbReference type="InterPro" id="IPR002300">
    <property type="entry name" value="aa-tRNA-synth_Ia"/>
</dbReference>
<evidence type="ECO:0000256" key="9">
    <source>
        <dbReference type="ARBA" id="ARBA00032665"/>
    </source>
</evidence>
<evidence type="ECO:0000313" key="14">
    <source>
        <dbReference type="EMBL" id="GAA5812247.1"/>
    </source>
</evidence>